<evidence type="ECO:0000313" key="11">
    <source>
        <dbReference type="EMBL" id="MBV6546848.1"/>
    </source>
</evidence>
<keyword evidence="9" id="KW-0325">Glycoprotein</keyword>
<dbReference type="AlphaFoldDB" id="A0A949T889"/>
<comment type="caution">
    <text evidence="11">The sequence shown here is derived from an EMBL/GenBank/DDBJ whole genome shotgun (WGS) entry which is preliminary data.</text>
</comment>
<evidence type="ECO:0000256" key="4">
    <source>
        <dbReference type="ARBA" id="ARBA00022729"/>
    </source>
</evidence>
<dbReference type="GO" id="GO:0016020">
    <property type="term" value="C:membrane"/>
    <property type="evidence" value="ECO:0007669"/>
    <property type="project" value="UniProtKB-SubCell"/>
</dbReference>
<evidence type="ECO:0000313" key="12">
    <source>
        <dbReference type="Proteomes" id="UP000732858"/>
    </source>
</evidence>
<dbReference type="Proteomes" id="UP001196379">
    <property type="component" value="Unassembled WGS sequence"/>
</dbReference>
<dbReference type="Proteomes" id="UP000732858">
    <property type="component" value="Unassembled WGS sequence"/>
</dbReference>
<proteinExistence type="predicted"/>
<evidence type="ECO:0000256" key="7">
    <source>
        <dbReference type="ARBA" id="ARBA00023136"/>
    </source>
</evidence>
<keyword evidence="13" id="KW-1185">Reference proteome</keyword>
<keyword evidence="3" id="KW-0812">Transmembrane</keyword>
<gene>
    <name evidence="10" type="ORF">HT657_08580</name>
    <name evidence="11" type="ORF">HT672_06060</name>
</gene>
<dbReference type="OrthoDB" id="1012460at2"/>
<sequence length="656" mass="73324">MSKIKKSASYENFVIEQGNDNKISITLKNTKQALREIADKLGMEYESDWNTQSLGSKLINHINGVSRNVQMEGAEGVKKSAKYGNFVIEQAENNSISITCDNTKEGLRQISGEIGMVYESDWNTQYLGNKVINFINEGDTTRKVKSSNKDIAKKEFDENNLISDEDWNWWVSLSDSLKYMLLKSNGEWRFEDEFEEDFPTLVDDEITCEIDLNDRSIMGNFVATNFTGYYDEEGNLDHSDILISVSFPDEVFDYSGIEKLTHLKFLEGISFSYVNIESIPECVGKLTTITDFDFSRNEITADTLGELSSLANNLQVLNLSSNLLAGTAEDYEPLTKLSQLNTLDLSSNNIGENAKGFLEKIAQIESLEDLDLSFNALDGHDFSPLSRLPELLELNLRYCVTITDDLLKALSSCTELRKLDLSGNEVAVVKRDLDLSQFTSLKELVLEGKSISVELLSAIVTIPNLEKLTIDGCGYYREKIRSDFEETKWSKLTHLKELTLEYADISVNSLAEIAKISSLETLKLNGSDGIKGSNAIEQFDCEALVNLRSLDLSDRPVSAAALAKIATLPSLESLRLINTSIDISWAEVALLAQLPKLSHLSLSGNNITVEQFGCLEIFAKKDSLYLGITSWGDELKEREEYTKLKALFEESGSHLS</sequence>
<keyword evidence="5" id="KW-0677">Repeat</keyword>
<keyword evidence="4" id="KW-0732">Signal</keyword>
<keyword evidence="7" id="KW-0472">Membrane</keyword>
<evidence type="ECO:0000256" key="6">
    <source>
        <dbReference type="ARBA" id="ARBA00022989"/>
    </source>
</evidence>
<dbReference type="EMBL" id="JABULY010000006">
    <property type="protein sequence ID" value="MBV6532176.1"/>
    <property type="molecule type" value="Genomic_DNA"/>
</dbReference>
<reference evidence="11 13" key="1">
    <citation type="journal article" date="2021" name="Mol. Ecol.">
        <title>Polar bear-adapted Ursidibacter maritimus are remarkably conserved after generations in captivity.</title>
        <authorList>
            <person name="Espinosa-Gongora C."/>
            <person name="Hansen M.J."/>
            <person name="Bertelsen M.F."/>
            <person name="Bojesen A.M."/>
        </authorList>
    </citation>
    <scope>NUCLEOTIDE SEQUENCE</scope>
    <source>
        <strain evidence="11">Pb43105x</strain>
        <strain evidence="10 13">Pb43106</strain>
    </source>
</reference>
<dbReference type="SUPFAM" id="SSF52058">
    <property type="entry name" value="L domain-like"/>
    <property type="match status" value="1"/>
</dbReference>
<keyword evidence="2" id="KW-0433">Leucine-rich repeat</keyword>
<dbReference type="SUPFAM" id="SSF52047">
    <property type="entry name" value="RNI-like"/>
    <property type="match status" value="1"/>
</dbReference>
<accession>A0A949T889</accession>
<evidence type="ECO:0000313" key="13">
    <source>
        <dbReference type="Proteomes" id="UP001196379"/>
    </source>
</evidence>
<organism evidence="11 12">
    <name type="scientific">Ursidibacter maritimus</name>
    <dbReference type="NCBI Taxonomy" id="1331689"/>
    <lineage>
        <taxon>Bacteria</taxon>
        <taxon>Pseudomonadati</taxon>
        <taxon>Pseudomonadota</taxon>
        <taxon>Gammaproteobacteria</taxon>
        <taxon>Pasteurellales</taxon>
        <taxon>Pasteurellaceae</taxon>
        <taxon>Ursidibacter</taxon>
    </lineage>
</organism>
<dbReference type="InterPro" id="IPR001611">
    <property type="entry name" value="Leu-rich_rpt"/>
</dbReference>
<dbReference type="InterPro" id="IPR032675">
    <property type="entry name" value="LRR_dom_sf"/>
</dbReference>
<comment type="subcellular location">
    <subcellularLocation>
        <location evidence="1">Membrane</location>
        <topology evidence="1">Single-pass membrane protein</topology>
    </subcellularLocation>
</comment>
<dbReference type="EMBL" id="JABUMC010000011">
    <property type="protein sequence ID" value="MBV6546848.1"/>
    <property type="molecule type" value="Genomic_DNA"/>
</dbReference>
<dbReference type="PANTHER" id="PTHR27000">
    <property type="entry name" value="LEUCINE-RICH REPEAT RECEPTOR-LIKE PROTEIN KINASE FAMILY PROTEIN-RELATED"/>
    <property type="match status" value="1"/>
</dbReference>
<evidence type="ECO:0000313" key="10">
    <source>
        <dbReference type="EMBL" id="MBV6532176.1"/>
    </source>
</evidence>
<name>A0A949T889_9PAST</name>
<evidence type="ECO:0000256" key="5">
    <source>
        <dbReference type="ARBA" id="ARBA00022737"/>
    </source>
</evidence>
<keyword evidence="6" id="KW-1133">Transmembrane helix</keyword>
<evidence type="ECO:0000256" key="3">
    <source>
        <dbReference type="ARBA" id="ARBA00022692"/>
    </source>
</evidence>
<evidence type="ECO:0000256" key="1">
    <source>
        <dbReference type="ARBA" id="ARBA00004167"/>
    </source>
</evidence>
<dbReference type="Pfam" id="PF13516">
    <property type="entry name" value="LRR_6"/>
    <property type="match status" value="1"/>
</dbReference>
<evidence type="ECO:0000256" key="2">
    <source>
        <dbReference type="ARBA" id="ARBA00022614"/>
    </source>
</evidence>
<keyword evidence="8" id="KW-0675">Receptor</keyword>
<evidence type="ECO:0000256" key="9">
    <source>
        <dbReference type="ARBA" id="ARBA00023180"/>
    </source>
</evidence>
<dbReference type="Gene3D" id="3.80.10.10">
    <property type="entry name" value="Ribonuclease Inhibitor"/>
    <property type="match status" value="3"/>
</dbReference>
<evidence type="ECO:0008006" key="14">
    <source>
        <dbReference type="Google" id="ProtNLM"/>
    </source>
</evidence>
<dbReference type="GeneID" id="65549559"/>
<dbReference type="RefSeq" id="WP_157403633.1">
    <property type="nucleotide sequence ID" value="NZ_JABULY010000006.1"/>
</dbReference>
<evidence type="ECO:0000256" key="8">
    <source>
        <dbReference type="ARBA" id="ARBA00023170"/>
    </source>
</evidence>
<protein>
    <recommendedName>
        <fullName evidence="14">Leucine-rich repeat domain-containing protein</fullName>
    </recommendedName>
</protein>
<dbReference type="PANTHER" id="PTHR27000:SF642">
    <property type="entry name" value="INACTIVE LEUCINE-RICH REPEAT RECEPTOR KINASE XIAO-RELATED"/>
    <property type="match status" value="1"/>
</dbReference>